<protein>
    <submittedName>
        <fullName evidence="7">ABC transporter ATP-binding protein</fullName>
    </submittedName>
</protein>
<evidence type="ECO:0000313" key="8">
    <source>
        <dbReference type="Proteomes" id="UP000273145"/>
    </source>
</evidence>
<dbReference type="OrthoDB" id="9778870at2"/>
<dbReference type="CDD" id="cd03220">
    <property type="entry name" value="ABC_KpsT_Wzt"/>
    <property type="match status" value="1"/>
</dbReference>
<dbReference type="SMART" id="SM00382">
    <property type="entry name" value="AAA"/>
    <property type="match status" value="1"/>
</dbReference>
<dbReference type="InterPro" id="IPR015860">
    <property type="entry name" value="ABC_transpr_TagH-like"/>
</dbReference>
<gene>
    <name evidence="7" type="ORF">EIM92_06905</name>
</gene>
<dbReference type="KEGG" id="plen:EIM92_06905"/>
<dbReference type="GO" id="GO:0140359">
    <property type="term" value="F:ABC-type transporter activity"/>
    <property type="evidence" value="ECO:0007669"/>
    <property type="project" value="InterPro"/>
</dbReference>
<keyword evidence="4 7" id="KW-0067">ATP-binding</keyword>
<dbReference type="InterPro" id="IPR003593">
    <property type="entry name" value="AAA+_ATPase"/>
</dbReference>
<comment type="similarity">
    <text evidence="1">Belongs to the ABC transporter superfamily.</text>
</comment>
<dbReference type="Pfam" id="PF00005">
    <property type="entry name" value="ABC_tran"/>
    <property type="match status" value="1"/>
</dbReference>
<name>A0A3S8RSN9_9BACL</name>
<evidence type="ECO:0000256" key="1">
    <source>
        <dbReference type="ARBA" id="ARBA00005417"/>
    </source>
</evidence>
<reference evidence="7 8" key="1">
    <citation type="submission" date="2018-11" db="EMBL/GenBank/DDBJ databases">
        <title>Genome sequencing of Paenibacillus lentus DSM25539(T).</title>
        <authorList>
            <person name="Kook J.-K."/>
            <person name="Park S.-N."/>
            <person name="Lim Y.K."/>
        </authorList>
    </citation>
    <scope>NUCLEOTIDE SEQUENCE [LARGE SCALE GENOMIC DNA]</scope>
    <source>
        <strain evidence="7 8">DSM 25539</strain>
    </source>
</reference>
<dbReference type="PROSITE" id="PS50893">
    <property type="entry name" value="ABC_TRANSPORTER_2"/>
    <property type="match status" value="1"/>
</dbReference>
<dbReference type="SUPFAM" id="SSF52540">
    <property type="entry name" value="P-loop containing nucleoside triphosphate hydrolases"/>
    <property type="match status" value="1"/>
</dbReference>
<keyword evidence="3" id="KW-0547">Nucleotide-binding</keyword>
<dbReference type="Gene3D" id="3.40.50.300">
    <property type="entry name" value="P-loop containing nucleotide triphosphate hydrolases"/>
    <property type="match status" value="1"/>
</dbReference>
<dbReference type="EMBL" id="CP034248">
    <property type="protein sequence ID" value="AZK45968.1"/>
    <property type="molecule type" value="Genomic_DNA"/>
</dbReference>
<dbReference type="Proteomes" id="UP000273145">
    <property type="component" value="Chromosome"/>
</dbReference>
<dbReference type="InterPro" id="IPR003439">
    <property type="entry name" value="ABC_transporter-like_ATP-bd"/>
</dbReference>
<keyword evidence="8" id="KW-1185">Reference proteome</keyword>
<keyword evidence="5" id="KW-1278">Translocase</keyword>
<accession>A0A3S8RSN9</accession>
<organism evidence="7 8">
    <name type="scientific">Paenibacillus lentus</name>
    <dbReference type="NCBI Taxonomy" id="1338368"/>
    <lineage>
        <taxon>Bacteria</taxon>
        <taxon>Bacillati</taxon>
        <taxon>Bacillota</taxon>
        <taxon>Bacilli</taxon>
        <taxon>Bacillales</taxon>
        <taxon>Paenibacillaceae</taxon>
        <taxon>Paenibacillus</taxon>
    </lineage>
</organism>
<evidence type="ECO:0000256" key="5">
    <source>
        <dbReference type="ARBA" id="ARBA00022967"/>
    </source>
</evidence>
<dbReference type="PANTHER" id="PTHR46743:SF2">
    <property type="entry name" value="TEICHOIC ACIDS EXPORT ATP-BINDING PROTEIN TAGH"/>
    <property type="match status" value="1"/>
</dbReference>
<evidence type="ECO:0000256" key="3">
    <source>
        <dbReference type="ARBA" id="ARBA00022741"/>
    </source>
</evidence>
<feature type="domain" description="ABC transporter" evidence="6">
    <location>
        <begin position="26"/>
        <end position="237"/>
    </location>
</feature>
<evidence type="ECO:0000256" key="2">
    <source>
        <dbReference type="ARBA" id="ARBA00022448"/>
    </source>
</evidence>
<dbReference type="GO" id="GO:0016020">
    <property type="term" value="C:membrane"/>
    <property type="evidence" value="ECO:0007669"/>
    <property type="project" value="InterPro"/>
</dbReference>
<evidence type="ECO:0000313" key="7">
    <source>
        <dbReference type="EMBL" id="AZK45968.1"/>
    </source>
</evidence>
<dbReference type="GO" id="GO:0005524">
    <property type="term" value="F:ATP binding"/>
    <property type="evidence" value="ECO:0007669"/>
    <property type="project" value="UniProtKB-KW"/>
</dbReference>
<keyword evidence="2" id="KW-0813">Transport</keyword>
<proteinExistence type="inferred from homology"/>
<sequence>MIEVSDVSMKFNLYKEKVNSIKEYFIKVLQGKMSYEEFWAIKEVSFTVNKGEIFGIIGYNGAGKSTLLKLVSGIMKPTVGSVKINGSIAPLIELGAGFDPELSARENIYLNGAVLGYSKQYMDKKFNEIIAFSELESFVDIAVKNYSSGMYARLGFSIATSIQPDILIVDEILSVGDVKFQEKSLNRIKQMIDQGTTVVLVTHNIDQVKSMCNRVMWLQNGCIRRIGSPEEVVNEFLKEG</sequence>
<dbReference type="PANTHER" id="PTHR46743">
    <property type="entry name" value="TEICHOIC ACIDS EXPORT ATP-BINDING PROTEIN TAGH"/>
    <property type="match status" value="1"/>
</dbReference>
<evidence type="ECO:0000256" key="4">
    <source>
        <dbReference type="ARBA" id="ARBA00022840"/>
    </source>
</evidence>
<dbReference type="InterPro" id="IPR050683">
    <property type="entry name" value="Bact_Polysacc_Export_ATP-bd"/>
</dbReference>
<dbReference type="GO" id="GO:0016887">
    <property type="term" value="F:ATP hydrolysis activity"/>
    <property type="evidence" value="ECO:0007669"/>
    <property type="project" value="InterPro"/>
</dbReference>
<evidence type="ECO:0000259" key="6">
    <source>
        <dbReference type="PROSITE" id="PS50893"/>
    </source>
</evidence>
<dbReference type="InterPro" id="IPR027417">
    <property type="entry name" value="P-loop_NTPase"/>
</dbReference>
<dbReference type="AlphaFoldDB" id="A0A3S8RSN9"/>